<feature type="compositionally biased region" description="Basic residues" evidence="3">
    <location>
        <begin position="92"/>
        <end position="101"/>
    </location>
</feature>
<dbReference type="CDD" id="cd00067">
    <property type="entry name" value="GAL4"/>
    <property type="match status" value="1"/>
</dbReference>
<dbReference type="PANTHER" id="PTHR47659">
    <property type="entry name" value="ZN(II)2CYS6 TRANSCRIPTION FACTOR (EUROFUNG)-RELATED"/>
    <property type="match status" value="1"/>
</dbReference>
<reference evidence="5" key="1">
    <citation type="submission" date="2022-07" db="EMBL/GenBank/DDBJ databases">
        <title>Phylogenomic reconstructions and comparative analyses of Kickxellomycotina fungi.</title>
        <authorList>
            <person name="Reynolds N.K."/>
            <person name="Stajich J.E."/>
            <person name="Barry K."/>
            <person name="Grigoriev I.V."/>
            <person name="Crous P."/>
            <person name="Smith M.E."/>
        </authorList>
    </citation>
    <scope>NUCLEOTIDE SEQUENCE</scope>
    <source>
        <strain evidence="5">NBRC 32514</strain>
    </source>
</reference>
<name>A0A9W7Y3C9_9FUNG</name>
<dbReference type="PROSITE" id="PS50048">
    <property type="entry name" value="ZN2_CY6_FUNGAL_2"/>
    <property type="match status" value="1"/>
</dbReference>
<evidence type="ECO:0000313" key="6">
    <source>
        <dbReference type="Proteomes" id="UP001149813"/>
    </source>
</evidence>
<evidence type="ECO:0000313" key="5">
    <source>
        <dbReference type="EMBL" id="KAJ1723122.1"/>
    </source>
</evidence>
<protein>
    <recommendedName>
        <fullName evidence="4">Zn(2)-C6 fungal-type domain-containing protein</fullName>
    </recommendedName>
</protein>
<dbReference type="SMART" id="SM00066">
    <property type="entry name" value="GAL4"/>
    <property type="match status" value="1"/>
</dbReference>
<evidence type="ECO:0000256" key="2">
    <source>
        <dbReference type="ARBA" id="ARBA00023242"/>
    </source>
</evidence>
<feature type="region of interest" description="Disordered" evidence="3">
    <location>
        <begin position="336"/>
        <end position="357"/>
    </location>
</feature>
<gene>
    <name evidence="5" type="ORF">LPJ53_002527</name>
</gene>
<dbReference type="GO" id="GO:0000981">
    <property type="term" value="F:DNA-binding transcription factor activity, RNA polymerase II-specific"/>
    <property type="evidence" value="ECO:0007669"/>
    <property type="project" value="InterPro"/>
</dbReference>
<dbReference type="InterPro" id="IPR001138">
    <property type="entry name" value="Zn2Cys6_DnaBD"/>
</dbReference>
<feature type="compositionally biased region" description="Basic residues" evidence="3">
    <location>
        <begin position="61"/>
        <end position="76"/>
    </location>
</feature>
<dbReference type="AlphaFoldDB" id="A0A9W7Y3C9"/>
<dbReference type="InterPro" id="IPR050335">
    <property type="entry name" value="ERT1_acuK_gluconeogen_tf"/>
</dbReference>
<feature type="domain" description="Zn(2)-C6 fungal-type" evidence="4">
    <location>
        <begin position="26"/>
        <end position="57"/>
    </location>
</feature>
<dbReference type="GO" id="GO:0008270">
    <property type="term" value="F:zinc ion binding"/>
    <property type="evidence" value="ECO:0007669"/>
    <property type="project" value="InterPro"/>
</dbReference>
<feature type="compositionally biased region" description="Acidic residues" evidence="3">
    <location>
        <begin position="111"/>
        <end position="123"/>
    </location>
</feature>
<evidence type="ECO:0000256" key="1">
    <source>
        <dbReference type="ARBA" id="ARBA00022723"/>
    </source>
</evidence>
<dbReference type="Proteomes" id="UP001149813">
    <property type="component" value="Unassembled WGS sequence"/>
</dbReference>
<dbReference type="OrthoDB" id="5575144at2759"/>
<keyword evidence="1" id="KW-0479">Metal-binding</keyword>
<evidence type="ECO:0000256" key="3">
    <source>
        <dbReference type="SAM" id="MobiDB-lite"/>
    </source>
</evidence>
<comment type="caution">
    <text evidence="5">The sequence shown here is derived from an EMBL/GenBank/DDBJ whole genome shotgun (WGS) entry which is preliminary data.</text>
</comment>
<proteinExistence type="predicted"/>
<feature type="region of interest" description="Disordered" evidence="3">
    <location>
        <begin position="57"/>
        <end position="133"/>
    </location>
</feature>
<keyword evidence="6" id="KW-1185">Reference proteome</keyword>
<feature type="region of interest" description="Disordered" evidence="3">
    <location>
        <begin position="1"/>
        <end position="22"/>
    </location>
</feature>
<sequence>MNRYSQDSDVDSLPKTRKKRAQVKNACVNCQRACKRCDSGRPCQRCVKHSLQDTCVDSTRKPRAKGIKRGPYKKRNKEKENDGRASTSARNARARASTRIKQRQEARYSPDEDEDEDDAEGDGDYTPTIRVDDQTDHVARLSSARMARFWRSPMLPRSPASSIGEGSSDYETAYRGLRLPPLGTFDASSDSDTDQSPMPLTLLEASMPTPHSSSPLSLLSDVALNSSLAAPKHTVVSRFSYAYRVPPPRFPLAVESARDAFSRPASAASSPRVDDAREVAEMESSVQSPVPGSRTVRRLSRLLSGTRISENSRWVDAREGDCQRGWSEGTSAVCLTPPVSDSNRHHVQPVSESPPEDAAQLYESMSLYRISNEQPH</sequence>
<dbReference type="EMBL" id="JANBOJ010000080">
    <property type="protein sequence ID" value="KAJ1723122.1"/>
    <property type="molecule type" value="Genomic_DNA"/>
</dbReference>
<evidence type="ECO:0000259" key="4">
    <source>
        <dbReference type="PROSITE" id="PS50048"/>
    </source>
</evidence>
<organism evidence="5 6">
    <name type="scientific">Coemansia erecta</name>
    <dbReference type="NCBI Taxonomy" id="147472"/>
    <lineage>
        <taxon>Eukaryota</taxon>
        <taxon>Fungi</taxon>
        <taxon>Fungi incertae sedis</taxon>
        <taxon>Zoopagomycota</taxon>
        <taxon>Kickxellomycotina</taxon>
        <taxon>Kickxellomycetes</taxon>
        <taxon>Kickxellales</taxon>
        <taxon>Kickxellaceae</taxon>
        <taxon>Coemansia</taxon>
    </lineage>
</organism>
<accession>A0A9W7Y3C9</accession>
<dbReference type="PANTHER" id="PTHR47659:SF7">
    <property type="entry name" value="FUNGAL TRANSCRIPTIONAL REGULATORY PROTEIN, N-TERMINAL DOMAIN-CONTAINING PROTEIN"/>
    <property type="match status" value="1"/>
</dbReference>
<keyword evidence="2" id="KW-0539">Nucleus</keyword>